<reference evidence="1 2" key="2">
    <citation type="submission" date="2009-02" db="EMBL/GenBank/DDBJ databases">
        <title>Draft genome sequence of Blautia hydrogenotrophica DSM 10507 (Ruminococcus hydrogenotrophicus DSM 10507).</title>
        <authorList>
            <person name="Sudarsanam P."/>
            <person name="Ley R."/>
            <person name="Guruge J."/>
            <person name="Turnbaugh P.J."/>
            <person name="Mahowald M."/>
            <person name="Liep D."/>
            <person name="Gordon J."/>
        </authorList>
    </citation>
    <scope>NUCLEOTIDE SEQUENCE [LARGE SCALE GENOMIC DNA]</scope>
    <source>
        <strain evidence="2">DSM 10507 / JCM 14656 / S5a33</strain>
    </source>
</reference>
<dbReference type="EMBL" id="ACBZ01000080">
    <property type="protein sequence ID" value="EEG49424.1"/>
    <property type="molecule type" value="Genomic_DNA"/>
</dbReference>
<reference evidence="1 2" key="1">
    <citation type="submission" date="2009-01" db="EMBL/GenBank/DDBJ databases">
        <authorList>
            <person name="Fulton L."/>
            <person name="Clifton S."/>
            <person name="Fulton B."/>
            <person name="Xu J."/>
            <person name="Minx P."/>
            <person name="Pepin K.H."/>
            <person name="Johnson M."/>
            <person name="Bhonagiri V."/>
            <person name="Nash W.E."/>
            <person name="Mardis E.R."/>
            <person name="Wilson R.K."/>
        </authorList>
    </citation>
    <scope>NUCLEOTIDE SEQUENCE [LARGE SCALE GENOMIC DNA]</scope>
    <source>
        <strain evidence="2">DSM 10507 / JCM 14656 / S5a33</strain>
    </source>
</reference>
<gene>
    <name evidence="1" type="ORF">RUMHYD_01653</name>
</gene>
<evidence type="ECO:0000313" key="2">
    <source>
        <dbReference type="Proteomes" id="UP000003100"/>
    </source>
</evidence>
<sequence>MPFYGREYKIRGGRDCRWMGERPLSSLNIKVCRKNCRGKFLHQKDVLSECENVPRVRL</sequence>
<dbReference type="Proteomes" id="UP000003100">
    <property type="component" value="Unassembled WGS sequence"/>
</dbReference>
<keyword evidence="2" id="KW-1185">Reference proteome</keyword>
<comment type="caution">
    <text evidence="1">The sequence shown here is derived from an EMBL/GenBank/DDBJ whole genome shotgun (WGS) entry which is preliminary data.</text>
</comment>
<protein>
    <submittedName>
        <fullName evidence="1">Uncharacterized protein</fullName>
    </submittedName>
</protein>
<dbReference type="PATRIC" id="fig|476272.21.peg.3005"/>
<evidence type="ECO:0000313" key="1">
    <source>
        <dbReference type="EMBL" id="EEG49424.1"/>
    </source>
</evidence>
<dbReference type="HOGENOM" id="CLU_2970204_0_0_9"/>
<organism evidence="1 2">
    <name type="scientific">Blautia hydrogenotrophica (strain DSM 10507 / JCM 14656 / S5a33)</name>
    <name type="common">Ruminococcus hydrogenotrophicus</name>
    <dbReference type="NCBI Taxonomy" id="476272"/>
    <lineage>
        <taxon>Bacteria</taxon>
        <taxon>Bacillati</taxon>
        <taxon>Bacillota</taxon>
        <taxon>Clostridia</taxon>
        <taxon>Lachnospirales</taxon>
        <taxon>Lachnospiraceae</taxon>
        <taxon>Blautia</taxon>
    </lineage>
</organism>
<dbReference type="AlphaFoldDB" id="C0CLD2"/>
<name>C0CLD2_BLAHS</name>
<proteinExistence type="predicted"/>
<accession>C0CLD2</accession>